<sequence>MCGPAGSGKSTLAGRLAAGGAVVLSFDEEAWARGHRVHPLPDDAARSIHAELQRRLVALVRDGARVAVDTSFWSRASRESYRVVLRPLAVEPVVYYLATPRAVVLERLRGREGNGPHDVIVPADLAVRYLDGFEVPTADEGPLRILTGA</sequence>
<dbReference type="EMBL" id="VENP01000023">
    <property type="protein sequence ID" value="TNU74728.1"/>
    <property type="molecule type" value="Genomic_DNA"/>
</dbReference>
<evidence type="ECO:0000313" key="2">
    <source>
        <dbReference type="Proteomes" id="UP000313849"/>
    </source>
</evidence>
<dbReference type="Gene3D" id="3.40.50.300">
    <property type="entry name" value="P-loop containing nucleotide triphosphate hydrolases"/>
    <property type="match status" value="1"/>
</dbReference>
<keyword evidence="1" id="KW-0067">ATP-binding</keyword>
<gene>
    <name evidence="1" type="ORF">FH969_07765</name>
</gene>
<accession>A0A5C5BE52</accession>
<comment type="caution">
    <text evidence="1">The sequence shown here is derived from an EMBL/GenBank/DDBJ whole genome shotgun (WGS) entry which is preliminary data.</text>
</comment>
<keyword evidence="2" id="KW-1185">Reference proteome</keyword>
<dbReference type="SUPFAM" id="SSF52540">
    <property type="entry name" value="P-loop containing nucleoside triphosphate hydrolases"/>
    <property type="match status" value="1"/>
</dbReference>
<organism evidence="1 2">
    <name type="scientific">Miniimonas arenae</name>
    <dbReference type="NCBI Taxonomy" id="676201"/>
    <lineage>
        <taxon>Bacteria</taxon>
        <taxon>Bacillati</taxon>
        <taxon>Actinomycetota</taxon>
        <taxon>Actinomycetes</taxon>
        <taxon>Micrococcales</taxon>
        <taxon>Beutenbergiaceae</taxon>
        <taxon>Miniimonas</taxon>
    </lineage>
</organism>
<dbReference type="Proteomes" id="UP000313849">
    <property type="component" value="Unassembled WGS sequence"/>
</dbReference>
<keyword evidence="1" id="KW-0547">Nucleotide-binding</keyword>
<dbReference type="InterPro" id="IPR027417">
    <property type="entry name" value="P-loop_NTPase"/>
</dbReference>
<proteinExistence type="predicted"/>
<protein>
    <submittedName>
        <fullName evidence="1">ATP-binding protein</fullName>
    </submittedName>
</protein>
<name>A0A5C5BE52_9MICO</name>
<dbReference type="Pfam" id="PF13671">
    <property type="entry name" value="AAA_33"/>
    <property type="match status" value="1"/>
</dbReference>
<dbReference type="GO" id="GO:0005524">
    <property type="term" value="F:ATP binding"/>
    <property type="evidence" value="ECO:0007669"/>
    <property type="project" value="UniProtKB-KW"/>
</dbReference>
<dbReference type="AlphaFoldDB" id="A0A5C5BE52"/>
<evidence type="ECO:0000313" key="1">
    <source>
        <dbReference type="EMBL" id="TNU74728.1"/>
    </source>
</evidence>
<reference evidence="1 2" key="1">
    <citation type="submission" date="2019-06" db="EMBL/GenBank/DDBJ databases">
        <title>Draft genome sequence of Miniimonas arenae KCTC 19750T isolated from sea sand.</title>
        <authorList>
            <person name="Park S.-J."/>
        </authorList>
    </citation>
    <scope>NUCLEOTIDE SEQUENCE [LARGE SCALE GENOMIC DNA]</scope>
    <source>
        <strain evidence="1 2">KCTC 19750</strain>
    </source>
</reference>
<dbReference type="OrthoDB" id="2639622at2"/>